<dbReference type="GO" id="GO:0008270">
    <property type="term" value="F:zinc ion binding"/>
    <property type="evidence" value="ECO:0007669"/>
    <property type="project" value="UniProtKB-KW"/>
</dbReference>
<feature type="domain" description="RING-type" evidence="10">
    <location>
        <begin position="11"/>
        <end position="52"/>
    </location>
</feature>
<proteinExistence type="predicted"/>
<keyword evidence="9" id="KW-0812">Transmembrane</keyword>
<reference evidence="11 13" key="2">
    <citation type="journal article" date="2013" name="Nature">
        <title>Insights into bilaterian evolution from three spiralian genomes.</title>
        <authorList>
            <person name="Simakov O."/>
            <person name="Marletaz F."/>
            <person name="Cho S.J."/>
            <person name="Edsinger-Gonzales E."/>
            <person name="Havlak P."/>
            <person name="Hellsten U."/>
            <person name="Kuo D.H."/>
            <person name="Larsson T."/>
            <person name="Lv J."/>
            <person name="Arendt D."/>
            <person name="Savage R."/>
            <person name="Osoegawa K."/>
            <person name="de Jong P."/>
            <person name="Grimwood J."/>
            <person name="Chapman J.A."/>
            <person name="Shapiro H."/>
            <person name="Aerts A."/>
            <person name="Otillar R.P."/>
            <person name="Terry A.Y."/>
            <person name="Boore J.L."/>
            <person name="Grigoriev I.V."/>
            <person name="Lindberg D.R."/>
            <person name="Seaver E.C."/>
            <person name="Weisblat D.A."/>
            <person name="Putnam N.H."/>
            <person name="Rokhsar D.S."/>
        </authorList>
    </citation>
    <scope>NUCLEOTIDE SEQUENCE</scope>
</reference>
<evidence type="ECO:0000256" key="8">
    <source>
        <dbReference type="SAM" id="MobiDB-lite"/>
    </source>
</evidence>
<dbReference type="RefSeq" id="XP_009025551.1">
    <property type="nucleotide sequence ID" value="XM_009027303.1"/>
</dbReference>
<evidence type="ECO:0000256" key="1">
    <source>
        <dbReference type="ARBA" id="ARBA00000900"/>
    </source>
</evidence>
<evidence type="ECO:0000256" key="9">
    <source>
        <dbReference type="SAM" id="Phobius"/>
    </source>
</evidence>
<reference evidence="12" key="3">
    <citation type="submission" date="2015-06" db="UniProtKB">
        <authorList>
            <consortium name="EnsemblMetazoa"/>
        </authorList>
    </citation>
    <scope>IDENTIFICATION</scope>
</reference>
<evidence type="ECO:0000313" key="11">
    <source>
        <dbReference type="EMBL" id="ESN96379.1"/>
    </source>
</evidence>
<accession>T1EU17</accession>
<organism evidence="12 13">
    <name type="scientific">Helobdella robusta</name>
    <name type="common">Californian leech</name>
    <dbReference type="NCBI Taxonomy" id="6412"/>
    <lineage>
        <taxon>Eukaryota</taxon>
        <taxon>Metazoa</taxon>
        <taxon>Spiralia</taxon>
        <taxon>Lophotrochozoa</taxon>
        <taxon>Annelida</taxon>
        <taxon>Clitellata</taxon>
        <taxon>Hirudinea</taxon>
        <taxon>Rhynchobdellida</taxon>
        <taxon>Glossiphoniidae</taxon>
        <taxon>Helobdella</taxon>
    </lineage>
</organism>
<evidence type="ECO:0000256" key="2">
    <source>
        <dbReference type="ARBA" id="ARBA00012483"/>
    </source>
</evidence>
<evidence type="ECO:0000256" key="5">
    <source>
        <dbReference type="ARBA" id="ARBA00022771"/>
    </source>
</evidence>
<protein>
    <recommendedName>
        <fullName evidence="2">RING-type E3 ubiquitin transferase</fullName>
        <ecNumber evidence="2">2.3.2.27</ecNumber>
    </recommendedName>
</protein>
<reference evidence="13" key="1">
    <citation type="submission" date="2012-12" db="EMBL/GenBank/DDBJ databases">
        <authorList>
            <person name="Hellsten U."/>
            <person name="Grimwood J."/>
            <person name="Chapman J.A."/>
            <person name="Shapiro H."/>
            <person name="Aerts A."/>
            <person name="Otillar R.P."/>
            <person name="Terry A.Y."/>
            <person name="Boore J.L."/>
            <person name="Simakov O."/>
            <person name="Marletaz F."/>
            <person name="Cho S.-J."/>
            <person name="Edsinger-Gonzales E."/>
            <person name="Havlak P."/>
            <person name="Kuo D.-H."/>
            <person name="Larsson T."/>
            <person name="Lv J."/>
            <person name="Arendt D."/>
            <person name="Savage R."/>
            <person name="Osoegawa K."/>
            <person name="de Jong P."/>
            <person name="Lindberg D.R."/>
            <person name="Seaver E.C."/>
            <person name="Weisblat D.A."/>
            <person name="Putnam N.H."/>
            <person name="Grigoriev I.V."/>
            <person name="Rokhsar D.S."/>
        </authorList>
    </citation>
    <scope>NUCLEOTIDE SEQUENCE</scope>
</reference>
<dbReference type="GeneID" id="20200067"/>
<feature type="transmembrane region" description="Helical" evidence="9">
    <location>
        <begin position="151"/>
        <end position="175"/>
    </location>
</feature>
<dbReference type="PROSITE" id="PS50089">
    <property type="entry name" value="ZF_RING_2"/>
    <property type="match status" value="1"/>
</dbReference>
<comment type="catalytic activity">
    <reaction evidence="1">
        <text>S-ubiquitinyl-[E2 ubiquitin-conjugating enzyme]-L-cysteine + [acceptor protein]-L-lysine = [E2 ubiquitin-conjugating enzyme]-L-cysteine + N(6)-ubiquitinyl-[acceptor protein]-L-lysine.</text>
        <dbReference type="EC" id="2.3.2.27"/>
    </reaction>
</comment>
<dbReference type="PROSITE" id="PS00518">
    <property type="entry name" value="ZF_RING_1"/>
    <property type="match status" value="1"/>
</dbReference>
<dbReference type="SMART" id="SM00184">
    <property type="entry name" value="RING"/>
    <property type="match status" value="1"/>
</dbReference>
<dbReference type="EC" id="2.3.2.27" evidence="2"/>
<dbReference type="InterPro" id="IPR001841">
    <property type="entry name" value="Znf_RING"/>
</dbReference>
<dbReference type="PANTHER" id="PTHR46077:SF5">
    <property type="entry name" value="RING-TYPE DOMAIN-CONTAINING PROTEIN"/>
    <property type="match status" value="1"/>
</dbReference>
<keyword evidence="9" id="KW-1133">Transmembrane helix</keyword>
<dbReference type="STRING" id="6412.T1EU17"/>
<dbReference type="AlphaFoldDB" id="T1EU17"/>
<keyword evidence="13" id="KW-1185">Reference proteome</keyword>
<dbReference type="InterPro" id="IPR017907">
    <property type="entry name" value="Znf_RING_CS"/>
</dbReference>
<gene>
    <name evidence="12" type="primary">20200067</name>
    <name evidence="11" type="ORF">HELRODRAFT_163437</name>
</gene>
<evidence type="ECO:0000256" key="6">
    <source>
        <dbReference type="ARBA" id="ARBA00022833"/>
    </source>
</evidence>
<dbReference type="GO" id="GO:0061630">
    <property type="term" value="F:ubiquitin protein ligase activity"/>
    <property type="evidence" value="ECO:0007669"/>
    <property type="project" value="UniProtKB-EC"/>
</dbReference>
<dbReference type="Proteomes" id="UP000015101">
    <property type="component" value="Unassembled WGS sequence"/>
</dbReference>
<evidence type="ECO:0000259" key="10">
    <source>
        <dbReference type="PROSITE" id="PS50089"/>
    </source>
</evidence>
<keyword evidence="5 7" id="KW-0863">Zinc-finger</keyword>
<dbReference type="InParanoid" id="T1EU17"/>
<dbReference type="KEGG" id="hro:HELRODRAFT_163437"/>
<evidence type="ECO:0000313" key="12">
    <source>
        <dbReference type="EnsemblMetazoa" id="HelroP163437"/>
    </source>
</evidence>
<feature type="region of interest" description="Disordered" evidence="8">
    <location>
        <begin position="113"/>
        <end position="137"/>
    </location>
</feature>
<dbReference type="EnsemblMetazoa" id="HelroT163437">
    <property type="protein sequence ID" value="HelroP163437"/>
    <property type="gene ID" value="HelroG163437"/>
</dbReference>
<keyword evidence="6" id="KW-0862">Zinc</keyword>
<dbReference type="EMBL" id="AMQM01001385">
    <property type="status" value="NOT_ANNOTATED_CDS"/>
    <property type="molecule type" value="Genomic_DNA"/>
</dbReference>
<dbReference type="Pfam" id="PF13639">
    <property type="entry name" value="zf-RING_2"/>
    <property type="match status" value="1"/>
</dbReference>
<evidence type="ECO:0000256" key="7">
    <source>
        <dbReference type="PROSITE-ProRule" id="PRU00175"/>
    </source>
</evidence>
<name>T1EU17_HELRO</name>
<dbReference type="EMBL" id="KB097495">
    <property type="protein sequence ID" value="ESN96379.1"/>
    <property type="molecule type" value="Genomic_DNA"/>
</dbReference>
<keyword evidence="4" id="KW-0479">Metal-binding</keyword>
<dbReference type="HOGENOM" id="CLU_1526855_0_0_1"/>
<evidence type="ECO:0000313" key="13">
    <source>
        <dbReference type="Proteomes" id="UP000015101"/>
    </source>
</evidence>
<evidence type="ECO:0000256" key="3">
    <source>
        <dbReference type="ARBA" id="ARBA00022679"/>
    </source>
</evidence>
<keyword evidence="3" id="KW-0808">Transferase</keyword>
<dbReference type="PANTHER" id="PTHR46077">
    <property type="entry name" value="E3 UBIQUITIN-PROTEIN LIGASE TOPORS"/>
    <property type="match status" value="1"/>
</dbReference>
<dbReference type="eggNOG" id="KOG4430">
    <property type="taxonomic scope" value="Eukaryota"/>
</dbReference>
<dbReference type="Gene3D" id="3.30.40.10">
    <property type="entry name" value="Zinc/RING finger domain, C3HC4 (zinc finger)"/>
    <property type="match status" value="1"/>
</dbReference>
<dbReference type="OrthoDB" id="365379at2759"/>
<dbReference type="SUPFAM" id="SSF57850">
    <property type="entry name" value="RING/U-box"/>
    <property type="match status" value="1"/>
</dbReference>
<dbReference type="CTD" id="20200067"/>
<dbReference type="InterPro" id="IPR013083">
    <property type="entry name" value="Znf_RING/FYVE/PHD"/>
</dbReference>
<keyword evidence="9" id="KW-0472">Membrane</keyword>
<sequence length="176" mass="20172">MFTSHSDANLCTICLSVIRPKDRSLISMCLHEFCFSCIKEWSKQNAVCPLCKQNFSEILHKIRSDANYDIYEVTRPTHTEQRSFRDEVFSSTTLVTSVSSFTFVSRVESRSVGADDLSSDPTAVTSRTHHNDTPDATRPALTTRRLFNRMIVVYSMYSCDIAILVYLFNLLYLFIL</sequence>
<evidence type="ECO:0000256" key="4">
    <source>
        <dbReference type="ARBA" id="ARBA00022723"/>
    </source>
</evidence>